<dbReference type="PANTHER" id="PTHR34219:SF3">
    <property type="entry name" value="BLL7967 PROTEIN"/>
    <property type="match status" value="1"/>
</dbReference>
<organism evidence="2 3">
    <name type="scientific">Olivibacter domesticus</name>
    <name type="common">Pseudosphingobacterium domesticum</name>
    <dbReference type="NCBI Taxonomy" id="407022"/>
    <lineage>
        <taxon>Bacteria</taxon>
        <taxon>Pseudomonadati</taxon>
        <taxon>Bacteroidota</taxon>
        <taxon>Sphingobacteriia</taxon>
        <taxon>Sphingobacteriales</taxon>
        <taxon>Sphingobacteriaceae</taxon>
        <taxon>Olivibacter</taxon>
    </lineage>
</organism>
<feature type="transmembrane region" description="Helical" evidence="1">
    <location>
        <begin position="153"/>
        <end position="174"/>
    </location>
</feature>
<evidence type="ECO:0000313" key="2">
    <source>
        <dbReference type="EMBL" id="SEL53289.1"/>
    </source>
</evidence>
<sequence>MAKKLFLWLHQWLGLLTGIVIVLVSLSGSLYVFSDELKELVYKDRVFVKTPNTGGALPLSTLQEHAQQALGPAYKITRAEIYPDKRRSWIFRASQTDSSAIGHWNYYKYYYRVYVNPYNGKVLYIEDSKNEFFQLVLNLHMNLLLGGRIGSSLVGYAVIAFVFILISGLVLWWPQEWSRKKLKKSFRIKRKASSKRLNYDLHNVLGFYILIPVFIIALTGLVFSFKWVDDSMQYVFNGGTSTTKRAIPTSAPATLGNGDKALDRAVHAVLQAHGDADLLSIRFRPGETTPIDIQTRLLKSRTHIFVWYYFDRQNGNLLMKYSDADLQGGEKVRSMNYDLHVGSIGGTGTKILAFGVSLICASLPITGFLIWYNKKRKKKKRQNKRPGMRIP</sequence>
<proteinExistence type="predicted"/>
<keyword evidence="1" id="KW-0812">Transmembrane</keyword>
<keyword evidence="1" id="KW-0472">Membrane</keyword>
<dbReference type="EMBL" id="FOAF01000002">
    <property type="protein sequence ID" value="SEL53289.1"/>
    <property type="molecule type" value="Genomic_DNA"/>
</dbReference>
<evidence type="ECO:0000313" key="3">
    <source>
        <dbReference type="Proteomes" id="UP000199421"/>
    </source>
</evidence>
<dbReference type="AlphaFoldDB" id="A0A1H7QZL4"/>
<dbReference type="OrthoDB" id="111691at2"/>
<feature type="transmembrane region" description="Helical" evidence="1">
    <location>
        <begin position="351"/>
        <end position="372"/>
    </location>
</feature>
<accession>A0A1H7QZL4</accession>
<keyword evidence="1" id="KW-1133">Transmembrane helix</keyword>
<gene>
    <name evidence="2" type="ORF">SAMN05661044_02779</name>
</gene>
<keyword evidence="3" id="KW-1185">Reference proteome</keyword>
<evidence type="ECO:0000256" key="1">
    <source>
        <dbReference type="SAM" id="Phobius"/>
    </source>
</evidence>
<dbReference type="STRING" id="407022.SAMN05661044_02779"/>
<dbReference type="PANTHER" id="PTHR34219">
    <property type="entry name" value="IRON-REGULATED INNER MEMBRANE PROTEIN-RELATED"/>
    <property type="match status" value="1"/>
</dbReference>
<dbReference type="Pfam" id="PF03929">
    <property type="entry name" value="PepSY_TM"/>
    <property type="match status" value="1"/>
</dbReference>
<reference evidence="3" key="1">
    <citation type="submission" date="2016-10" db="EMBL/GenBank/DDBJ databases">
        <authorList>
            <person name="Varghese N."/>
            <person name="Submissions S."/>
        </authorList>
    </citation>
    <scope>NUCLEOTIDE SEQUENCE [LARGE SCALE GENOMIC DNA]</scope>
    <source>
        <strain evidence="3">DSM 18733</strain>
    </source>
</reference>
<feature type="transmembrane region" description="Helical" evidence="1">
    <location>
        <begin position="12"/>
        <end position="33"/>
    </location>
</feature>
<feature type="transmembrane region" description="Helical" evidence="1">
    <location>
        <begin position="205"/>
        <end position="225"/>
    </location>
</feature>
<protein>
    <submittedName>
        <fullName evidence="2">Uncharacterized iron-regulated membrane protein</fullName>
    </submittedName>
</protein>
<dbReference type="Proteomes" id="UP000199421">
    <property type="component" value="Unassembled WGS sequence"/>
</dbReference>
<dbReference type="InterPro" id="IPR005625">
    <property type="entry name" value="PepSY-ass_TM"/>
</dbReference>
<dbReference type="RefSeq" id="WP_093325289.1">
    <property type="nucleotide sequence ID" value="NZ_FOAF01000002.1"/>
</dbReference>
<name>A0A1H7QZL4_OLID1</name>